<organism evidence="1 2">
    <name type="scientific">Fusarium decemcellulare</name>
    <dbReference type="NCBI Taxonomy" id="57161"/>
    <lineage>
        <taxon>Eukaryota</taxon>
        <taxon>Fungi</taxon>
        <taxon>Dikarya</taxon>
        <taxon>Ascomycota</taxon>
        <taxon>Pezizomycotina</taxon>
        <taxon>Sordariomycetes</taxon>
        <taxon>Hypocreomycetidae</taxon>
        <taxon>Hypocreales</taxon>
        <taxon>Nectriaceae</taxon>
        <taxon>Fusarium</taxon>
        <taxon>Fusarium decemcellulare species complex</taxon>
    </lineage>
</organism>
<dbReference type="Proteomes" id="UP001148629">
    <property type="component" value="Unassembled WGS sequence"/>
</dbReference>
<comment type="caution">
    <text evidence="1">The sequence shown here is derived from an EMBL/GenBank/DDBJ whole genome shotgun (WGS) entry which is preliminary data.</text>
</comment>
<evidence type="ECO:0000313" key="2">
    <source>
        <dbReference type="Proteomes" id="UP001148629"/>
    </source>
</evidence>
<evidence type="ECO:0000313" key="1">
    <source>
        <dbReference type="EMBL" id="KAJ3550083.1"/>
    </source>
</evidence>
<protein>
    <submittedName>
        <fullName evidence="1">Uncharacterized protein</fullName>
    </submittedName>
</protein>
<reference evidence="1" key="1">
    <citation type="submission" date="2022-08" db="EMBL/GenBank/DDBJ databases">
        <title>Genome Sequence of Fusarium decemcellulare.</title>
        <authorList>
            <person name="Buettner E."/>
        </authorList>
    </citation>
    <scope>NUCLEOTIDE SEQUENCE</scope>
    <source>
        <strain evidence="1">Babe19</strain>
    </source>
</reference>
<keyword evidence="2" id="KW-1185">Reference proteome</keyword>
<proteinExistence type="predicted"/>
<name>A0ACC1T0K5_9HYPO</name>
<accession>A0ACC1T0K5</accession>
<gene>
    <name evidence="1" type="ORF">NM208_g167</name>
</gene>
<dbReference type="EMBL" id="JANRMS010000008">
    <property type="protein sequence ID" value="KAJ3550083.1"/>
    <property type="molecule type" value="Genomic_DNA"/>
</dbReference>
<sequence length="462" mass="53872">MATTVSTLPTELVSKVLQHVGDSKNSGPNLISCLLVSRVWRDITLPILYKDLALYCKRPLDRFLDYHDRWAVSSLTQSITLFVCYSEKLQAEYNWWSGKKSYQYYEQILRFAKDVFPRTTNLESFSLGQHHELRNLSFSRQMISTVLKHLPASCVSLELALGTADKATWDWEDPTHHLCPVLRHVLPQMHHVHIDLSVICDAMLGTWDSDGNFHPISMPHLRSFHIDSVGLGDSNDEKQECPFTHQQNPPVTTWDMLIQGLQHVVDLPETPAAEVTVLGRKPYGEYWEGDKHSTFFRCHIRKADMGTTTWAFPIAWLKAPDHPRRRAWFSHYIRMNDENYVSLRSKGEYYITGGRPWRPLITGPRLPTAFRRDTARIPDEKYDIWTFAEWKERYPGDECTPALVENEDYTKMRLLDAVERKGYEQIPLQEETPVGYVRPINRKMNWHRLWLVHESDPRSKIP</sequence>